<dbReference type="AlphaFoldDB" id="A0A645IGP7"/>
<accession>A0A645IGP7</accession>
<organism evidence="1">
    <name type="scientific">bioreactor metagenome</name>
    <dbReference type="NCBI Taxonomy" id="1076179"/>
    <lineage>
        <taxon>unclassified sequences</taxon>
        <taxon>metagenomes</taxon>
        <taxon>ecological metagenomes</taxon>
    </lineage>
</organism>
<proteinExistence type="predicted"/>
<reference evidence="1" key="1">
    <citation type="submission" date="2019-08" db="EMBL/GenBank/DDBJ databases">
        <authorList>
            <person name="Kucharzyk K."/>
            <person name="Murdoch R.W."/>
            <person name="Higgins S."/>
            <person name="Loffler F."/>
        </authorList>
    </citation>
    <scope>NUCLEOTIDE SEQUENCE</scope>
</reference>
<dbReference type="EMBL" id="VSSQ01107278">
    <property type="protein sequence ID" value="MPN46533.1"/>
    <property type="molecule type" value="Genomic_DNA"/>
</dbReference>
<name>A0A645IGP7_9ZZZZ</name>
<sequence>MLFYFQPVKEHTNDMFFDRLTEVEKGTQTRRRRSSAYKNTLDAAVE</sequence>
<comment type="caution">
    <text evidence="1">The sequence shown here is derived from an EMBL/GenBank/DDBJ whole genome shotgun (WGS) entry which is preliminary data.</text>
</comment>
<protein>
    <submittedName>
        <fullName evidence="1">Uncharacterized protein</fullName>
    </submittedName>
</protein>
<gene>
    <name evidence="1" type="ORF">SDC9_194122</name>
</gene>
<evidence type="ECO:0000313" key="1">
    <source>
        <dbReference type="EMBL" id="MPN46533.1"/>
    </source>
</evidence>